<evidence type="ECO:0000256" key="6">
    <source>
        <dbReference type="ARBA" id="ARBA00018569"/>
    </source>
</evidence>
<dbReference type="CDD" id="cd05247">
    <property type="entry name" value="UDP_G4E_1_SDR_e"/>
    <property type="match status" value="1"/>
</dbReference>
<evidence type="ECO:0000256" key="1">
    <source>
        <dbReference type="ARBA" id="ARBA00000083"/>
    </source>
</evidence>
<evidence type="ECO:0000256" key="9">
    <source>
        <dbReference type="ARBA" id="ARBA00023277"/>
    </source>
</evidence>
<dbReference type="Pfam" id="PF01370">
    <property type="entry name" value="Epimerase"/>
    <property type="match status" value="1"/>
</dbReference>
<comment type="similarity">
    <text evidence="4 10">Belongs to the NAD(P)-dependent epimerase/dehydratase family.</text>
</comment>
<dbReference type="EC" id="5.1.3.2" evidence="5 10"/>
<dbReference type="EMBL" id="JACIED010000002">
    <property type="protein sequence ID" value="MBB4007439.1"/>
    <property type="molecule type" value="Genomic_DNA"/>
</dbReference>
<evidence type="ECO:0000313" key="15">
    <source>
        <dbReference type="Proteomes" id="UP000544107"/>
    </source>
</evidence>
<evidence type="ECO:0000256" key="8">
    <source>
        <dbReference type="ARBA" id="ARBA00023235"/>
    </source>
</evidence>
<dbReference type="GO" id="GO:0033499">
    <property type="term" value="P:galactose catabolic process via UDP-galactose, Leloir pathway"/>
    <property type="evidence" value="ECO:0007669"/>
    <property type="project" value="TreeGrafter"/>
</dbReference>
<name>A0A1Q8ZZ38_9HYPH</name>
<gene>
    <name evidence="13" type="ORF">BJF91_04180</name>
    <name evidence="12" type="ORF">GGQ71_001702</name>
</gene>
<accession>A0A1Q8ZZ38</accession>
<dbReference type="PANTHER" id="PTHR43725">
    <property type="entry name" value="UDP-GLUCOSE 4-EPIMERASE"/>
    <property type="match status" value="1"/>
</dbReference>
<evidence type="ECO:0000256" key="10">
    <source>
        <dbReference type="RuleBase" id="RU366046"/>
    </source>
</evidence>
<keyword evidence="14" id="KW-1185">Reference proteome</keyword>
<dbReference type="AlphaFoldDB" id="A0A1Q8ZZ38"/>
<dbReference type="NCBIfam" id="TIGR01179">
    <property type="entry name" value="galE"/>
    <property type="match status" value="1"/>
</dbReference>
<dbReference type="Gene3D" id="3.90.25.10">
    <property type="entry name" value="UDP-galactose 4-epimerase, domain 1"/>
    <property type="match status" value="1"/>
</dbReference>
<proteinExistence type="inferred from homology"/>
<dbReference type="Gene3D" id="3.40.50.720">
    <property type="entry name" value="NAD(P)-binding Rossmann-like Domain"/>
    <property type="match status" value="1"/>
</dbReference>
<dbReference type="OrthoDB" id="9801785at2"/>
<dbReference type="InterPro" id="IPR036291">
    <property type="entry name" value="NAD(P)-bd_dom_sf"/>
</dbReference>
<feature type="domain" description="NAD-dependent epimerase/dehydratase" evidence="11">
    <location>
        <begin position="4"/>
        <end position="251"/>
    </location>
</feature>
<evidence type="ECO:0000256" key="4">
    <source>
        <dbReference type="ARBA" id="ARBA00007637"/>
    </source>
</evidence>
<dbReference type="InterPro" id="IPR001509">
    <property type="entry name" value="Epimerase_deHydtase"/>
</dbReference>
<dbReference type="EMBL" id="MKIN01000027">
    <property type="protein sequence ID" value="OLP47604.1"/>
    <property type="molecule type" value="Genomic_DNA"/>
</dbReference>
<comment type="catalytic activity">
    <reaction evidence="1 10">
        <text>UDP-alpha-D-glucose = UDP-alpha-D-galactose</text>
        <dbReference type="Rhea" id="RHEA:22168"/>
        <dbReference type="ChEBI" id="CHEBI:58885"/>
        <dbReference type="ChEBI" id="CHEBI:66914"/>
        <dbReference type="EC" id="5.1.3.2"/>
    </reaction>
</comment>
<evidence type="ECO:0000313" key="14">
    <source>
        <dbReference type="Proteomes" id="UP000185598"/>
    </source>
</evidence>
<dbReference type="GO" id="GO:0003978">
    <property type="term" value="F:UDP-glucose 4-epimerase activity"/>
    <property type="evidence" value="ECO:0007669"/>
    <property type="project" value="UniProtKB-UniRule"/>
</dbReference>
<evidence type="ECO:0000256" key="3">
    <source>
        <dbReference type="ARBA" id="ARBA00004947"/>
    </source>
</evidence>
<dbReference type="UniPathway" id="UPA00214"/>
<keyword evidence="9 10" id="KW-0119">Carbohydrate metabolism</keyword>
<keyword evidence="8 10" id="KW-0413">Isomerase</keyword>
<protein>
    <recommendedName>
        <fullName evidence="6 10">UDP-glucose 4-epimerase</fullName>
        <ecNumber evidence="5 10">5.1.3.2</ecNumber>
    </recommendedName>
</protein>
<evidence type="ECO:0000256" key="2">
    <source>
        <dbReference type="ARBA" id="ARBA00001911"/>
    </source>
</evidence>
<dbReference type="PANTHER" id="PTHR43725:SF53">
    <property type="entry name" value="UDP-ARABINOSE 4-EPIMERASE 1"/>
    <property type="match status" value="1"/>
</dbReference>
<comment type="caution">
    <text evidence="13">The sequence shown here is derived from an EMBL/GenBank/DDBJ whole genome shotgun (WGS) entry which is preliminary data.</text>
</comment>
<keyword evidence="7 10" id="KW-0520">NAD</keyword>
<evidence type="ECO:0000256" key="7">
    <source>
        <dbReference type="ARBA" id="ARBA00023027"/>
    </source>
</evidence>
<comment type="subunit">
    <text evidence="10">Homodimer.</text>
</comment>
<reference evidence="12 15" key="2">
    <citation type="submission" date="2020-08" db="EMBL/GenBank/DDBJ databases">
        <title>Genomic Encyclopedia of Type Strains, Phase IV (KMG-IV): sequencing the most valuable type-strain genomes for metagenomic binning, comparative biology and taxonomic classification.</title>
        <authorList>
            <person name="Goeker M."/>
        </authorList>
    </citation>
    <scope>NUCLEOTIDE SEQUENCE [LARGE SCALE GENOMIC DNA]</scope>
    <source>
        <strain evidence="12 15">DSM 100021</strain>
    </source>
</reference>
<comment type="cofactor">
    <cofactor evidence="2 10">
        <name>NAD(+)</name>
        <dbReference type="ChEBI" id="CHEBI:57540"/>
    </cofactor>
</comment>
<evidence type="ECO:0000313" key="13">
    <source>
        <dbReference type="EMBL" id="OLP47604.1"/>
    </source>
</evidence>
<evidence type="ECO:0000259" key="11">
    <source>
        <dbReference type="Pfam" id="PF01370"/>
    </source>
</evidence>
<sequence>MKHILVVGGAGYIGSHACKALSKAGYTPVVYDNLVYGHEDAVKWGPFERGDIADAARLDEVLAKYKPECVMHFAAFAAVGESVTDPAKYYNNNIHGSVCLLDAMRRNGINTIVFSSTCATYGEVRSLPIVEEAEQNPVNPYGFSKLVIEQALKDYGRAYGLKWVAMRYFNAAGLDPEGDLGERHDPETHAIPLAVLAAMRQTEFNVFGTDYDTPDGTAVRDYIHVCDLADAHVRAIDYLRNGGESGAFNLATGKGTSVKELLDAVSLAVGSPVPIKYAARRAGDAPVLYASGDKARTLLGWNPQYTDINLIVKTAADWFKANRN</sequence>
<dbReference type="Proteomes" id="UP000544107">
    <property type="component" value="Unassembled WGS sequence"/>
</dbReference>
<comment type="pathway">
    <text evidence="3 10">Carbohydrate metabolism; galactose metabolism.</text>
</comment>
<organism evidence="13 14">
    <name type="scientific">Allorhizobium taibaishanense</name>
    <dbReference type="NCBI Taxonomy" id="887144"/>
    <lineage>
        <taxon>Bacteria</taxon>
        <taxon>Pseudomonadati</taxon>
        <taxon>Pseudomonadota</taxon>
        <taxon>Alphaproteobacteria</taxon>
        <taxon>Hyphomicrobiales</taxon>
        <taxon>Rhizobiaceae</taxon>
        <taxon>Rhizobium/Agrobacterium group</taxon>
        <taxon>Allorhizobium</taxon>
    </lineage>
</organism>
<dbReference type="Proteomes" id="UP000185598">
    <property type="component" value="Unassembled WGS sequence"/>
</dbReference>
<dbReference type="InterPro" id="IPR005886">
    <property type="entry name" value="UDP_G4E"/>
</dbReference>
<evidence type="ECO:0000256" key="5">
    <source>
        <dbReference type="ARBA" id="ARBA00013189"/>
    </source>
</evidence>
<reference evidence="13 14" key="1">
    <citation type="submission" date="2016-09" db="EMBL/GenBank/DDBJ databases">
        <title>Rhizobium oryziradicis sp. nov., isolated from the root of rice.</title>
        <authorList>
            <person name="Zhao J."/>
            <person name="Zhang X."/>
        </authorList>
    </citation>
    <scope>NUCLEOTIDE SEQUENCE [LARGE SCALE GENOMIC DNA]</scope>
    <source>
        <strain evidence="13 14">14971</strain>
    </source>
</reference>
<dbReference type="SUPFAM" id="SSF51735">
    <property type="entry name" value="NAD(P)-binding Rossmann-fold domains"/>
    <property type="match status" value="1"/>
</dbReference>
<dbReference type="STRING" id="887144.BJF91_04180"/>
<dbReference type="RefSeq" id="WP_075616779.1">
    <property type="nucleotide sequence ID" value="NZ_JACIED010000002.1"/>
</dbReference>
<evidence type="ECO:0000313" key="12">
    <source>
        <dbReference type="EMBL" id="MBB4007439.1"/>
    </source>
</evidence>